<dbReference type="GeneID" id="96754295"/>
<dbReference type="RefSeq" id="WP_086719504.1">
    <property type="nucleotide sequence ID" value="NZ_BLAG01000037.1"/>
</dbReference>
<proteinExistence type="predicted"/>
<organism evidence="2 3">
    <name type="scientific">Streptomyces angustmyceticus</name>
    <dbReference type="NCBI Taxonomy" id="285578"/>
    <lineage>
        <taxon>Bacteria</taxon>
        <taxon>Bacillati</taxon>
        <taxon>Actinomycetota</taxon>
        <taxon>Actinomycetes</taxon>
        <taxon>Kitasatosporales</taxon>
        <taxon>Streptomycetaceae</taxon>
        <taxon>Streptomyces</taxon>
    </lineage>
</organism>
<reference evidence="2 3" key="1">
    <citation type="submission" date="2019-10" db="EMBL/GenBank/DDBJ databases">
        <title>Whole genome shotgun sequence of Streptomyces angustmyceticus NBRC 3934.</title>
        <authorList>
            <person name="Hosoyama A."/>
            <person name="Ichikawa N."/>
            <person name="Kimura A."/>
            <person name="Kitahashi Y."/>
            <person name="Komaki H."/>
            <person name="Uohara A."/>
        </authorList>
    </citation>
    <scope>NUCLEOTIDE SEQUENCE [LARGE SCALE GENOMIC DNA]</scope>
    <source>
        <strain evidence="2 3">NBRC 3934</strain>
    </source>
</reference>
<protein>
    <recommendedName>
        <fullName evidence="4">PPE family domain-containing protein</fullName>
    </recommendedName>
</protein>
<evidence type="ECO:0000313" key="3">
    <source>
        <dbReference type="Proteomes" id="UP000325598"/>
    </source>
</evidence>
<dbReference type="Proteomes" id="UP000325598">
    <property type="component" value="Unassembled WGS sequence"/>
</dbReference>
<dbReference type="AlphaFoldDB" id="A0A5J4LKX8"/>
<keyword evidence="3" id="KW-1185">Reference proteome</keyword>
<accession>A0A5J4LKX8</accession>
<feature type="region of interest" description="Disordered" evidence="1">
    <location>
        <begin position="283"/>
        <end position="315"/>
    </location>
</feature>
<dbReference type="EMBL" id="BLAG01000037">
    <property type="protein sequence ID" value="GES34737.1"/>
    <property type="molecule type" value="Genomic_DNA"/>
</dbReference>
<evidence type="ECO:0000313" key="2">
    <source>
        <dbReference type="EMBL" id="GES34737.1"/>
    </source>
</evidence>
<evidence type="ECO:0008006" key="4">
    <source>
        <dbReference type="Google" id="ProtNLM"/>
    </source>
</evidence>
<dbReference type="InterPro" id="IPR036689">
    <property type="entry name" value="ESAT-6-like_sf"/>
</dbReference>
<evidence type="ECO:0000256" key="1">
    <source>
        <dbReference type="SAM" id="MobiDB-lite"/>
    </source>
</evidence>
<name>A0A5J4LKX8_9ACTN</name>
<comment type="caution">
    <text evidence="2">The sequence shown here is derived from an EMBL/GenBank/DDBJ whole genome shotgun (WGS) entry which is preliminary data.</text>
</comment>
<feature type="compositionally biased region" description="Basic and acidic residues" evidence="1">
    <location>
        <begin position="283"/>
        <end position="302"/>
    </location>
</feature>
<dbReference type="OrthoDB" id="4165247at2"/>
<sequence length="315" mass="33628">MTVTDAYAWVDREIAKLPDIPEIHNSEEHGIDAGLDDAIRWFLDKVGLMDKLEEVTGMPTQLTAAAHEWRAQAAALHKVADGLRQAARPLPERWAGEASEGFGHGMGEIVEAIDGTATEMGETAHILSQAAAESKFAEDAVVEIIREAIEWAAMTLAAMVVTDILTLGLATVVDGLVAEAEVAVFLGRVEKVSLKLAETLRKLMEAVRKFKAGKKSWAAFKEAKAAAGALRKAGGAFGEGAYRTRNWWAHHLVTGQIAGHGSKPVIGAVTGLTGDFKGPATEAAEHFGKEALSDDGPEEPKPYRVPKGSIEDTFG</sequence>
<dbReference type="SUPFAM" id="SSF140453">
    <property type="entry name" value="EsxAB dimer-like"/>
    <property type="match status" value="1"/>
</dbReference>
<gene>
    <name evidence="2" type="ORF">San01_72250</name>
</gene>
<dbReference type="Gene3D" id="1.10.287.1060">
    <property type="entry name" value="ESAT-6-like"/>
    <property type="match status" value="1"/>
</dbReference>